<comment type="caution">
    <text evidence="1">The sequence shown here is derived from an EMBL/GenBank/DDBJ whole genome shotgun (WGS) entry which is preliminary data.</text>
</comment>
<keyword evidence="2" id="KW-1185">Reference proteome</keyword>
<sequence length="306" mass="34976">MKLKVRNQDKVHVIDNLNSTSTIIELKSLIYSLSGISPFRQELKIGYPPRVCYANDEDTLSSVGIQNGEQIILTENSLSETTSQQVNMKNFSGTDIISVPVENGSIILREMEDDNSCLFRAISKSCKDLFKLDNYCKRSSPIKNYVLERSTDIQNLRNMIIKCIKEDPETYSDVVLGKSRDEYCAWIAKKNSWGGAIDYDSIALTPIIDADKEYDQTIFNTSDESILSAVIGISEKMKQLRKYTYTADFTIRCGQCKKGLKGEQEAVQHAKETERWQRILDNRDYRRCRAARYSTISLKARVKRLN</sequence>
<reference evidence="1" key="1">
    <citation type="submission" date="2021-06" db="EMBL/GenBank/DDBJ databases">
        <authorList>
            <person name="Kallberg Y."/>
            <person name="Tangrot J."/>
            <person name="Rosling A."/>
        </authorList>
    </citation>
    <scope>NUCLEOTIDE SEQUENCE</scope>
    <source>
        <strain evidence="1">AU212A</strain>
    </source>
</reference>
<evidence type="ECO:0000313" key="2">
    <source>
        <dbReference type="Proteomes" id="UP000789860"/>
    </source>
</evidence>
<proteinExistence type="predicted"/>
<gene>
    <name evidence="1" type="ORF">SCALOS_LOCUS1211</name>
</gene>
<name>A0ACA9K4F9_9GLOM</name>
<protein>
    <submittedName>
        <fullName evidence="1">5386_t:CDS:1</fullName>
    </submittedName>
</protein>
<dbReference type="Proteomes" id="UP000789860">
    <property type="component" value="Unassembled WGS sequence"/>
</dbReference>
<organism evidence="1 2">
    <name type="scientific">Scutellospora calospora</name>
    <dbReference type="NCBI Taxonomy" id="85575"/>
    <lineage>
        <taxon>Eukaryota</taxon>
        <taxon>Fungi</taxon>
        <taxon>Fungi incertae sedis</taxon>
        <taxon>Mucoromycota</taxon>
        <taxon>Glomeromycotina</taxon>
        <taxon>Glomeromycetes</taxon>
        <taxon>Diversisporales</taxon>
        <taxon>Gigasporaceae</taxon>
        <taxon>Scutellospora</taxon>
    </lineage>
</organism>
<dbReference type="EMBL" id="CAJVPM010000773">
    <property type="protein sequence ID" value="CAG8451722.1"/>
    <property type="molecule type" value="Genomic_DNA"/>
</dbReference>
<accession>A0ACA9K4F9</accession>
<evidence type="ECO:0000313" key="1">
    <source>
        <dbReference type="EMBL" id="CAG8451722.1"/>
    </source>
</evidence>